<evidence type="ECO:0000313" key="3">
    <source>
        <dbReference type="Proteomes" id="UP001151760"/>
    </source>
</evidence>
<name>A0ABQ5E0H7_9ASTR</name>
<dbReference type="Proteomes" id="UP001151760">
    <property type="component" value="Unassembled WGS sequence"/>
</dbReference>
<gene>
    <name evidence="2" type="ORF">Tco_0953620</name>
</gene>
<feature type="region of interest" description="Disordered" evidence="1">
    <location>
        <begin position="92"/>
        <end position="112"/>
    </location>
</feature>
<reference evidence="2" key="1">
    <citation type="journal article" date="2022" name="Int. J. Mol. Sci.">
        <title>Draft Genome of Tanacetum Coccineum: Genomic Comparison of Closely Related Tanacetum-Family Plants.</title>
        <authorList>
            <person name="Yamashiro T."/>
            <person name="Shiraishi A."/>
            <person name="Nakayama K."/>
            <person name="Satake H."/>
        </authorList>
    </citation>
    <scope>NUCLEOTIDE SEQUENCE</scope>
</reference>
<keyword evidence="3" id="KW-1185">Reference proteome</keyword>
<organism evidence="2 3">
    <name type="scientific">Tanacetum coccineum</name>
    <dbReference type="NCBI Taxonomy" id="301880"/>
    <lineage>
        <taxon>Eukaryota</taxon>
        <taxon>Viridiplantae</taxon>
        <taxon>Streptophyta</taxon>
        <taxon>Embryophyta</taxon>
        <taxon>Tracheophyta</taxon>
        <taxon>Spermatophyta</taxon>
        <taxon>Magnoliopsida</taxon>
        <taxon>eudicotyledons</taxon>
        <taxon>Gunneridae</taxon>
        <taxon>Pentapetalae</taxon>
        <taxon>asterids</taxon>
        <taxon>campanulids</taxon>
        <taxon>Asterales</taxon>
        <taxon>Asteraceae</taxon>
        <taxon>Asteroideae</taxon>
        <taxon>Anthemideae</taxon>
        <taxon>Anthemidinae</taxon>
        <taxon>Tanacetum</taxon>
    </lineage>
</organism>
<proteinExistence type="predicted"/>
<dbReference type="EMBL" id="BQNB010015853">
    <property type="protein sequence ID" value="GJT44905.1"/>
    <property type="molecule type" value="Genomic_DNA"/>
</dbReference>
<evidence type="ECO:0000256" key="1">
    <source>
        <dbReference type="SAM" id="MobiDB-lite"/>
    </source>
</evidence>
<reference evidence="2" key="2">
    <citation type="submission" date="2022-01" db="EMBL/GenBank/DDBJ databases">
        <authorList>
            <person name="Yamashiro T."/>
            <person name="Shiraishi A."/>
            <person name="Satake H."/>
            <person name="Nakayama K."/>
        </authorList>
    </citation>
    <scope>NUCLEOTIDE SEQUENCE</scope>
</reference>
<accession>A0ABQ5E0H7</accession>
<protein>
    <submittedName>
        <fullName evidence="2">Uncharacterized protein</fullName>
    </submittedName>
</protein>
<sequence>MGEPLSPDSVFDFPMDEPEPHPAYDFFTPEPLPGYAGNPNNNNGWIEADASLLGELGAVADEPMVGPLVEAEEQAIASVIDMKEDIVMLFGDGDFSDDDSEGFEDGEEVGGN</sequence>
<comment type="caution">
    <text evidence="2">The sequence shown here is derived from an EMBL/GenBank/DDBJ whole genome shotgun (WGS) entry which is preliminary data.</text>
</comment>
<feature type="region of interest" description="Disordered" evidence="1">
    <location>
        <begin position="1"/>
        <end position="23"/>
    </location>
</feature>
<evidence type="ECO:0000313" key="2">
    <source>
        <dbReference type="EMBL" id="GJT44905.1"/>
    </source>
</evidence>
<feature type="compositionally biased region" description="Acidic residues" evidence="1">
    <location>
        <begin position="94"/>
        <end position="112"/>
    </location>
</feature>